<proteinExistence type="predicted"/>
<dbReference type="Gene3D" id="3.30.1490.80">
    <property type="match status" value="1"/>
</dbReference>
<dbReference type="GO" id="GO:0005524">
    <property type="term" value="F:ATP binding"/>
    <property type="evidence" value="ECO:0007669"/>
    <property type="project" value="InterPro"/>
</dbReference>
<dbReference type="Gene3D" id="3.40.50.1760">
    <property type="entry name" value="Glutathione synthase, substrate-binding domain superfamily, eukaryotic"/>
    <property type="match status" value="1"/>
</dbReference>
<dbReference type="InterPro" id="IPR037013">
    <property type="entry name" value="GSH-S_sub-bd_sf"/>
</dbReference>
<accession>A0A914H8R2</accession>
<dbReference type="Gene3D" id="3.30.470.20">
    <property type="entry name" value="ATP-grasp fold, B domain"/>
    <property type="match status" value="1"/>
</dbReference>
<dbReference type="Pfam" id="PF03917">
    <property type="entry name" value="GSH_synth_ATP"/>
    <property type="match status" value="1"/>
</dbReference>
<evidence type="ECO:0000313" key="2">
    <source>
        <dbReference type="WBParaSite" id="Gr19_v10_g14795.t1"/>
    </source>
</evidence>
<dbReference type="AlphaFoldDB" id="A0A914H8R2"/>
<dbReference type="InterPro" id="IPR014049">
    <property type="entry name" value="Glutathione_synthase_N_euk"/>
</dbReference>
<dbReference type="SUPFAM" id="SSF56059">
    <property type="entry name" value="Glutathione synthetase ATP-binding domain-like"/>
    <property type="match status" value="1"/>
</dbReference>
<dbReference type="WBParaSite" id="Gr19_v10_g14795.t1">
    <property type="protein sequence ID" value="Gr19_v10_g14795.t1"/>
    <property type="gene ID" value="Gr19_v10_g14795"/>
</dbReference>
<dbReference type="InterPro" id="IPR014042">
    <property type="entry name" value="Glutathione_synthase_a-hlx"/>
</dbReference>
<organism evidence="1 2">
    <name type="scientific">Globodera rostochiensis</name>
    <name type="common">Golden nematode worm</name>
    <name type="synonym">Heterodera rostochiensis</name>
    <dbReference type="NCBI Taxonomy" id="31243"/>
    <lineage>
        <taxon>Eukaryota</taxon>
        <taxon>Metazoa</taxon>
        <taxon>Ecdysozoa</taxon>
        <taxon>Nematoda</taxon>
        <taxon>Chromadorea</taxon>
        <taxon>Rhabditida</taxon>
        <taxon>Tylenchina</taxon>
        <taxon>Tylenchomorpha</taxon>
        <taxon>Tylenchoidea</taxon>
        <taxon>Heteroderidae</taxon>
        <taxon>Heteroderinae</taxon>
        <taxon>Globodera</taxon>
    </lineage>
</organism>
<protein>
    <submittedName>
        <fullName evidence="2">Uncharacterized protein</fullName>
    </submittedName>
</protein>
<evidence type="ECO:0000313" key="1">
    <source>
        <dbReference type="Proteomes" id="UP000887572"/>
    </source>
</evidence>
<sequence length="143" mass="16264">MWPNSRQFHSSHRHFHGTLLTKRLRCIKHCKCCTFASHATTSSDGRVQRRGDTDNHLRQLVNIVKDAHEKGIKQPNTLLIMRADYMVNTLNNEVNTGAIGGLGIDRRTTELHRQMLQKVGMDTSNLPANNGDTNLIKSLFMAW</sequence>
<name>A0A914H8R2_GLORO</name>
<reference evidence="2" key="1">
    <citation type="submission" date="2022-11" db="UniProtKB">
        <authorList>
            <consortium name="WormBaseParasite"/>
        </authorList>
    </citation>
    <scope>IDENTIFICATION</scope>
</reference>
<dbReference type="Proteomes" id="UP000887572">
    <property type="component" value="Unplaced"/>
</dbReference>
<dbReference type="GO" id="GO:0004363">
    <property type="term" value="F:glutathione synthase activity"/>
    <property type="evidence" value="ECO:0007669"/>
    <property type="project" value="InterPro"/>
</dbReference>
<dbReference type="InterPro" id="IPR005615">
    <property type="entry name" value="Glutathione_synthase"/>
</dbReference>
<dbReference type="Gene3D" id="1.10.1080.10">
    <property type="entry name" value="Glutathione Synthetase, Chain A, domain 3"/>
    <property type="match status" value="1"/>
</dbReference>
<keyword evidence="1" id="KW-1185">Reference proteome</keyword>